<accession>A0A6P6CIC7</accession>
<evidence type="ECO:0000313" key="2">
    <source>
        <dbReference type="Proteomes" id="UP000515202"/>
    </source>
</evidence>
<feature type="compositionally biased region" description="Basic residues" evidence="1">
    <location>
        <begin position="166"/>
        <end position="178"/>
    </location>
</feature>
<name>A0A6P6CIC7_PTEVA</name>
<feature type="region of interest" description="Disordered" evidence="1">
    <location>
        <begin position="27"/>
        <end position="178"/>
    </location>
</feature>
<gene>
    <name evidence="3" type="primary">LOC111740779</name>
</gene>
<dbReference type="AlphaFoldDB" id="A0A6P6CIC7"/>
<dbReference type="RefSeq" id="XP_023387207.1">
    <property type="nucleotide sequence ID" value="XM_023531439.1"/>
</dbReference>
<feature type="compositionally biased region" description="Low complexity" evidence="1">
    <location>
        <begin position="75"/>
        <end position="85"/>
    </location>
</feature>
<organism evidence="2 3">
    <name type="scientific">Pteropus vampyrus</name>
    <name type="common">Large flying fox</name>
    <dbReference type="NCBI Taxonomy" id="132908"/>
    <lineage>
        <taxon>Eukaryota</taxon>
        <taxon>Metazoa</taxon>
        <taxon>Chordata</taxon>
        <taxon>Craniata</taxon>
        <taxon>Vertebrata</taxon>
        <taxon>Euteleostomi</taxon>
        <taxon>Mammalia</taxon>
        <taxon>Eutheria</taxon>
        <taxon>Laurasiatheria</taxon>
        <taxon>Chiroptera</taxon>
        <taxon>Yinpterochiroptera</taxon>
        <taxon>Pteropodoidea</taxon>
        <taxon>Pteropodidae</taxon>
        <taxon>Pteropodinae</taxon>
        <taxon>Pteropus</taxon>
    </lineage>
</organism>
<keyword evidence="2" id="KW-1185">Reference proteome</keyword>
<protein>
    <submittedName>
        <fullName evidence="3">Uncharacterized protein LOC111740779</fullName>
    </submittedName>
</protein>
<reference evidence="3" key="1">
    <citation type="submission" date="2025-08" db="UniProtKB">
        <authorList>
            <consortium name="RefSeq"/>
        </authorList>
    </citation>
    <scope>IDENTIFICATION</scope>
    <source>
        <tissue evidence="3">Kidney</tissue>
    </source>
</reference>
<evidence type="ECO:0000256" key="1">
    <source>
        <dbReference type="SAM" id="MobiDB-lite"/>
    </source>
</evidence>
<proteinExistence type="predicted"/>
<evidence type="ECO:0000313" key="3">
    <source>
        <dbReference type="RefSeq" id="XP_023387207.1"/>
    </source>
</evidence>
<dbReference type="KEGG" id="pvp:111740779"/>
<sequence length="210" mass="22224">MAPLRSGPSESWRPAPRCYIYPRSALPAIGSAGRGVGPRSLAPSCRRALRPMARSPGSRLPPPPLDRPRRPSSPPSGRARSQPPRTLRSGAQRPPSIEAPSTLARDALDGSPGPRPSGETRRKQLSGTRTQAALAPAGRHFCRNSGAQIQARAQGGGRRPQAKGSWTRRGRRRGHRQGRAFAGFRGPSLVGALPGVTVAMAVAPGVPQSW</sequence>
<dbReference type="GeneID" id="111740779"/>
<dbReference type="Proteomes" id="UP000515202">
    <property type="component" value="Unplaced"/>
</dbReference>